<protein>
    <recommendedName>
        <fullName evidence="4">Protein kinase domain-containing protein</fullName>
    </recommendedName>
</protein>
<keyword evidence="3" id="KW-1185">Reference proteome</keyword>
<dbReference type="RefSeq" id="XP_007801984.1">
    <property type="nucleotide sequence ID" value="XM_007803793.1"/>
</dbReference>
<dbReference type="InterPro" id="IPR011009">
    <property type="entry name" value="Kinase-like_dom_sf"/>
</dbReference>
<accession>U1GJQ4</accession>
<dbReference type="Proteomes" id="UP000019373">
    <property type="component" value="Unassembled WGS sequence"/>
</dbReference>
<reference evidence="3" key="1">
    <citation type="journal article" date="2014" name="BMC Genomics">
        <title>Genome characteristics reveal the impact of lichenization on lichen-forming fungus Endocarpon pusillum Hedwig (Verrucariales, Ascomycota).</title>
        <authorList>
            <person name="Wang Y.-Y."/>
            <person name="Liu B."/>
            <person name="Zhang X.-Y."/>
            <person name="Zhou Q.-M."/>
            <person name="Zhang T."/>
            <person name="Li H."/>
            <person name="Yu Y.-F."/>
            <person name="Zhang X.-L."/>
            <person name="Hao X.-Y."/>
            <person name="Wang M."/>
            <person name="Wang L."/>
            <person name="Wei J.-C."/>
        </authorList>
    </citation>
    <scope>NUCLEOTIDE SEQUENCE [LARGE SCALE GENOMIC DNA]</scope>
    <source>
        <strain evidence="3">Z07020 / HMAS-L-300199</strain>
    </source>
</reference>
<dbReference type="HOGENOM" id="CLU_2171041_0_0_1"/>
<dbReference type="GeneID" id="19242437"/>
<dbReference type="SUPFAM" id="SSF56112">
    <property type="entry name" value="Protein kinase-like (PK-like)"/>
    <property type="match status" value="1"/>
</dbReference>
<organism evidence="2 3">
    <name type="scientific">Endocarpon pusillum (strain Z07020 / HMAS-L-300199)</name>
    <name type="common">Lichen-forming fungus</name>
    <dbReference type="NCBI Taxonomy" id="1263415"/>
    <lineage>
        <taxon>Eukaryota</taxon>
        <taxon>Fungi</taxon>
        <taxon>Dikarya</taxon>
        <taxon>Ascomycota</taxon>
        <taxon>Pezizomycotina</taxon>
        <taxon>Eurotiomycetes</taxon>
        <taxon>Chaetothyriomycetidae</taxon>
        <taxon>Verrucariales</taxon>
        <taxon>Verrucariaceae</taxon>
        <taxon>Endocarpon</taxon>
    </lineage>
</organism>
<evidence type="ECO:0000256" key="1">
    <source>
        <dbReference type="SAM" id="MobiDB-lite"/>
    </source>
</evidence>
<dbReference type="Gene3D" id="1.10.510.10">
    <property type="entry name" value="Transferase(Phosphotransferase) domain 1"/>
    <property type="match status" value="1"/>
</dbReference>
<dbReference type="EMBL" id="KE721108">
    <property type="protein sequence ID" value="ERF72393.1"/>
    <property type="molecule type" value="Genomic_DNA"/>
</dbReference>
<evidence type="ECO:0008006" key="4">
    <source>
        <dbReference type="Google" id="ProtNLM"/>
    </source>
</evidence>
<name>U1GJQ4_ENDPU</name>
<evidence type="ECO:0000313" key="3">
    <source>
        <dbReference type="Proteomes" id="UP000019373"/>
    </source>
</evidence>
<dbReference type="AlphaFoldDB" id="U1GJQ4"/>
<evidence type="ECO:0000313" key="2">
    <source>
        <dbReference type="EMBL" id="ERF72393.1"/>
    </source>
</evidence>
<proteinExistence type="predicted"/>
<gene>
    <name evidence="2" type="ORF">EPUS_07555</name>
</gene>
<sequence>MPQHMVIGRYMGVRRVDLSALMLPPLVLGDDITLDSSNEVETYLARMNNEHLTPEVKSILRQMLSRDPRTRISAADALETEALRCIISVDNRGSGDDPGAEGKGHKRIRT</sequence>
<feature type="region of interest" description="Disordered" evidence="1">
    <location>
        <begin position="89"/>
        <end position="110"/>
    </location>
</feature>